<organism evidence="5 6">
    <name type="scientific">Saccoglossus kowalevskii</name>
    <name type="common">Acorn worm</name>
    <dbReference type="NCBI Taxonomy" id="10224"/>
    <lineage>
        <taxon>Eukaryota</taxon>
        <taxon>Metazoa</taxon>
        <taxon>Hemichordata</taxon>
        <taxon>Enteropneusta</taxon>
        <taxon>Harrimaniidae</taxon>
        <taxon>Saccoglossus</taxon>
    </lineage>
</organism>
<evidence type="ECO:0000313" key="5">
    <source>
        <dbReference type="Proteomes" id="UP000694865"/>
    </source>
</evidence>
<proteinExistence type="predicted"/>
<comment type="cofactor">
    <cofactor evidence="1">
        <name>Zn(2+)</name>
        <dbReference type="ChEBI" id="CHEBI:29105"/>
    </cofactor>
</comment>
<keyword evidence="3" id="KW-0862">Zinc</keyword>
<evidence type="ECO:0000256" key="3">
    <source>
        <dbReference type="ARBA" id="ARBA00022833"/>
    </source>
</evidence>
<keyword evidence="5" id="KW-1185">Reference proteome</keyword>
<dbReference type="InterPro" id="IPR002629">
    <property type="entry name" value="Met_Synth_C/arc"/>
</dbReference>
<dbReference type="InterPro" id="IPR038071">
    <property type="entry name" value="UROD/MetE-like_sf"/>
</dbReference>
<dbReference type="Pfam" id="PF01717">
    <property type="entry name" value="Meth_synt_2"/>
    <property type="match status" value="1"/>
</dbReference>
<evidence type="ECO:0000256" key="1">
    <source>
        <dbReference type="ARBA" id="ARBA00001947"/>
    </source>
</evidence>
<evidence type="ECO:0000313" key="6">
    <source>
        <dbReference type="RefSeq" id="XP_002738304.1"/>
    </source>
</evidence>
<dbReference type="GeneID" id="100374088"/>
<keyword evidence="2" id="KW-0479">Metal-binding</keyword>
<feature type="domain" description="Cobalamin-independent methionine synthase MetE C-terminal/archaeal" evidence="4">
    <location>
        <begin position="4"/>
        <end position="340"/>
    </location>
</feature>
<dbReference type="Proteomes" id="UP000694865">
    <property type="component" value="Unplaced"/>
</dbReference>
<evidence type="ECO:0000259" key="4">
    <source>
        <dbReference type="Pfam" id="PF01717"/>
    </source>
</evidence>
<dbReference type="CDD" id="cd03311">
    <property type="entry name" value="CIMS_C_terminal_like"/>
    <property type="match status" value="1"/>
</dbReference>
<name>A0ABM0GVL7_SACKO</name>
<dbReference type="Gene3D" id="3.20.20.210">
    <property type="match status" value="1"/>
</dbReference>
<reference evidence="6" key="1">
    <citation type="submission" date="2025-08" db="UniProtKB">
        <authorList>
            <consortium name="RefSeq"/>
        </authorList>
    </citation>
    <scope>IDENTIFICATION</scope>
    <source>
        <tissue evidence="6">Testes</tissue>
    </source>
</reference>
<protein>
    <submittedName>
        <fullName evidence="6">5-methyltetrahydropteroyltriglutamate-- homocysteine methyltransferase-like</fullName>
    </submittedName>
</protein>
<sequence>MPLRTTVIGSYPKPDYLEIPDWFKPPYEVRPTDYSEYCKKTSLEELEEVLKKAIKDVIDEQTELGIDVITDGDMSRENYIFFFCRHIKGFDFENPILRPIRNGALKAHLPRIVGKIEPCNEDDWAAKEWRMAQDMSRVPVKYTVPGPTTIIGTTHNEYYSNDEELSKDLIKVINKQILGLVNAGCRSIQIDEPVFARNPDVALNYGIDHAMKCFDGVGKDVVKTVHLCCGYPTHLSYNPTTPTISVVNDYDNNNDVAIEDAHRHNDLTLLKHFKKSQVVLGVLAVARSRVETTEEIRNRLSEALKYIPAERLLVAPDCGLGFLPHGILKQKLQNMVKAAKSLP</sequence>
<dbReference type="RefSeq" id="XP_002738304.1">
    <property type="nucleotide sequence ID" value="XM_002738258.1"/>
</dbReference>
<dbReference type="SUPFAM" id="SSF51726">
    <property type="entry name" value="UROD/MetE-like"/>
    <property type="match status" value="1"/>
</dbReference>
<dbReference type="PANTHER" id="PTHR30519">
    <property type="entry name" value="5-METHYLTETRAHYDROPTEROYLTRIGLUTAMATE--HOMOCYSTEINE METHYLTRANSFERASE"/>
    <property type="match status" value="1"/>
</dbReference>
<gene>
    <name evidence="6" type="primary">LOC100374088</name>
</gene>
<evidence type="ECO:0000256" key="2">
    <source>
        <dbReference type="ARBA" id="ARBA00022723"/>
    </source>
</evidence>
<accession>A0ABM0GVL7</accession>